<name>A0ABQ2CZA8_9DEIO</name>
<gene>
    <name evidence="7" type="ORF">GCM10008938_08310</name>
</gene>
<keyword evidence="4 6" id="KW-1133">Transmembrane helix</keyword>
<feature type="transmembrane region" description="Helical" evidence="6">
    <location>
        <begin position="51"/>
        <end position="69"/>
    </location>
</feature>
<evidence type="ECO:0000313" key="7">
    <source>
        <dbReference type="EMBL" id="GGJ24525.1"/>
    </source>
</evidence>
<dbReference type="InterPro" id="IPR005538">
    <property type="entry name" value="LrgA/CidA"/>
</dbReference>
<feature type="transmembrane region" description="Helical" evidence="6">
    <location>
        <begin position="75"/>
        <end position="95"/>
    </location>
</feature>
<comment type="caution">
    <text evidence="7">The sequence shown here is derived from an EMBL/GenBank/DDBJ whole genome shotgun (WGS) entry which is preliminary data.</text>
</comment>
<sequence>MLLGFDALGESLVQWLHMPIPGPVLGMLLLWAALSLNIIRVEWVQQTSEKMLSILGLLFVPTGAGIVLYLQSGQILLMLLVVVTLVLLLASWVMAQTVGKSHE</sequence>
<keyword evidence="2" id="KW-1003">Cell membrane</keyword>
<evidence type="ECO:0000256" key="3">
    <source>
        <dbReference type="ARBA" id="ARBA00022692"/>
    </source>
</evidence>
<dbReference type="PANTHER" id="PTHR33931">
    <property type="entry name" value="HOLIN-LIKE PROTEIN CIDA-RELATED"/>
    <property type="match status" value="1"/>
</dbReference>
<dbReference type="EMBL" id="BMOD01000002">
    <property type="protein sequence ID" value="GGJ24525.1"/>
    <property type="molecule type" value="Genomic_DNA"/>
</dbReference>
<reference evidence="8" key="1">
    <citation type="journal article" date="2019" name="Int. J. Syst. Evol. Microbiol.">
        <title>The Global Catalogue of Microorganisms (GCM) 10K type strain sequencing project: providing services to taxonomists for standard genome sequencing and annotation.</title>
        <authorList>
            <consortium name="The Broad Institute Genomics Platform"/>
            <consortium name="The Broad Institute Genome Sequencing Center for Infectious Disease"/>
            <person name="Wu L."/>
            <person name="Ma J."/>
        </authorList>
    </citation>
    <scope>NUCLEOTIDE SEQUENCE [LARGE SCALE GENOMIC DNA]</scope>
    <source>
        <strain evidence="8">JCM 14370</strain>
    </source>
</reference>
<evidence type="ECO:0000256" key="6">
    <source>
        <dbReference type="SAM" id="Phobius"/>
    </source>
</evidence>
<evidence type="ECO:0000256" key="5">
    <source>
        <dbReference type="ARBA" id="ARBA00023136"/>
    </source>
</evidence>
<evidence type="ECO:0000256" key="4">
    <source>
        <dbReference type="ARBA" id="ARBA00022989"/>
    </source>
</evidence>
<proteinExistence type="predicted"/>
<protein>
    <recommendedName>
        <fullName evidence="9">CidA/LrgA family protein</fullName>
    </recommendedName>
</protein>
<evidence type="ECO:0000313" key="8">
    <source>
        <dbReference type="Proteomes" id="UP000632222"/>
    </source>
</evidence>
<comment type="subcellular location">
    <subcellularLocation>
        <location evidence="1">Cell membrane</location>
        <topology evidence="1">Multi-pass membrane protein</topology>
    </subcellularLocation>
</comment>
<feature type="transmembrane region" description="Helical" evidence="6">
    <location>
        <begin position="20"/>
        <end position="39"/>
    </location>
</feature>
<evidence type="ECO:0000256" key="2">
    <source>
        <dbReference type="ARBA" id="ARBA00022475"/>
    </source>
</evidence>
<accession>A0ABQ2CZA8</accession>
<evidence type="ECO:0008006" key="9">
    <source>
        <dbReference type="Google" id="ProtNLM"/>
    </source>
</evidence>
<evidence type="ECO:0000256" key="1">
    <source>
        <dbReference type="ARBA" id="ARBA00004651"/>
    </source>
</evidence>
<dbReference type="PANTHER" id="PTHR33931:SF2">
    <property type="entry name" value="HOLIN-LIKE PROTEIN CIDA"/>
    <property type="match status" value="1"/>
</dbReference>
<keyword evidence="8" id="KW-1185">Reference proteome</keyword>
<organism evidence="7 8">
    <name type="scientific">Deinococcus roseus</name>
    <dbReference type="NCBI Taxonomy" id="392414"/>
    <lineage>
        <taxon>Bacteria</taxon>
        <taxon>Thermotogati</taxon>
        <taxon>Deinococcota</taxon>
        <taxon>Deinococci</taxon>
        <taxon>Deinococcales</taxon>
        <taxon>Deinococcaceae</taxon>
        <taxon>Deinococcus</taxon>
    </lineage>
</organism>
<keyword evidence="5 6" id="KW-0472">Membrane</keyword>
<dbReference type="Pfam" id="PF03788">
    <property type="entry name" value="LrgA"/>
    <property type="match status" value="1"/>
</dbReference>
<dbReference type="Proteomes" id="UP000632222">
    <property type="component" value="Unassembled WGS sequence"/>
</dbReference>
<keyword evidence="3 6" id="KW-0812">Transmembrane</keyword>